<dbReference type="AlphaFoldDB" id="X1QKP6"/>
<reference evidence="1" key="1">
    <citation type="journal article" date="2014" name="Front. Microbiol.">
        <title>High frequency of phylogenetically diverse reductive dehalogenase-homologous genes in deep subseafloor sedimentary metagenomes.</title>
        <authorList>
            <person name="Kawai M."/>
            <person name="Futagami T."/>
            <person name="Toyoda A."/>
            <person name="Takaki Y."/>
            <person name="Nishi S."/>
            <person name="Hori S."/>
            <person name="Arai W."/>
            <person name="Tsubouchi T."/>
            <person name="Morono Y."/>
            <person name="Uchiyama I."/>
            <person name="Ito T."/>
            <person name="Fujiyama A."/>
            <person name="Inagaki F."/>
            <person name="Takami H."/>
        </authorList>
    </citation>
    <scope>NUCLEOTIDE SEQUENCE</scope>
    <source>
        <strain evidence="1">Expedition CK06-06</strain>
    </source>
</reference>
<evidence type="ECO:0000313" key="1">
    <source>
        <dbReference type="EMBL" id="GAI69032.1"/>
    </source>
</evidence>
<comment type="caution">
    <text evidence="1">The sequence shown here is derived from an EMBL/GenBank/DDBJ whole genome shotgun (WGS) entry which is preliminary data.</text>
</comment>
<dbReference type="EMBL" id="BARW01000052">
    <property type="protein sequence ID" value="GAI69032.1"/>
    <property type="molecule type" value="Genomic_DNA"/>
</dbReference>
<accession>X1QKP6</accession>
<name>X1QKP6_9ZZZZ</name>
<proteinExistence type="predicted"/>
<sequence>MTGELDPDVTGIYEDAGEFFGKRSYELTGNGWFIWWDPLGADWYISAIRGNKDPPVWLKPMPITGNYFPTPPANGVATVTEI</sequence>
<organism evidence="1">
    <name type="scientific">marine sediment metagenome</name>
    <dbReference type="NCBI Taxonomy" id="412755"/>
    <lineage>
        <taxon>unclassified sequences</taxon>
        <taxon>metagenomes</taxon>
        <taxon>ecological metagenomes</taxon>
    </lineage>
</organism>
<protein>
    <submittedName>
        <fullName evidence="1">Uncharacterized protein</fullName>
    </submittedName>
</protein>
<gene>
    <name evidence="1" type="ORF">S12H4_00470</name>
</gene>